<organism evidence="2">
    <name type="scientific">Strombidium inclinatum</name>
    <dbReference type="NCBI Taxonomy" id="197538"/>
    <lineage>
        <taxon>Eukaryota</taxon>
        <taxon>Sar</taxon>
        <taxon>Alveolata</taxon>
        <taxon>Ciliophora</taxon>
        <taxon>Intramacronucleata</taxon>
        <taxon>Spirotrichea</taxon>
        <taxon>Oligotrichia</taxon>
        <taxon>Strombidiidae</taxon>
        <taxon>Strombidium</taxon>
    </lineage>
</organism>
<keyword evidence="1" id="KW-0472">Membrane</keyword>
<reference evidence="2" key="1">
    <citation type="submission" date="2021-01" db="EMBL/GenBank/DDBJ databases">
        <authorList>
            <person name="Corre E."/>
            <person name="Pelletier E."/>
            <person name="Niang G."/>
            <person name="Scheremetjew M."/>
            <person name="Finn R."/>
            <person name="Kale V."/>
            <person name="Holt S."/>
            <person name="Cochrane G."/>
            <person name="Meng A."/>
            <person name="Brown T."/>
            <person name="Cohen L."/>
        </authorList>
    </citation>
    <scope>NUCLEOTIDE SEQUENCE</scope>
    <source>
        <strain evidence="2">S3</strain>
    </source>
</reference>
<feature type="transmembrane region" description="Helical" evidence="1">
    <location>
        <begin position="76"/>
        <end position="95"/>
    </location>
</feature>
<keyword evidence="1" id="KW-1133">Transmembrane helix</keyword>
<name>A0A7S3IWT8_9SPIT</name>
<evidence type="ECO:0000313" key="2">
    <source>
        <dbReference type="EMBL" id="CAE0335067.1"/>
    </source>
</evidence>
<keyword evidence="1" id="KW-0812">Transmembrane</keyword>
<proteinExistence type="predicted"/>
<sequence length="174" mass="20059">MNSMLRSALRTQNRIGMRGVTATRGAFHKPDPVPYPEYKHTRRLHMEEVNTILYSDTAPEFYMHLHSLQIKSAKSGWFLITAYFWLIIFPVWCIARKAMKDAGVLMVPAVRPGPDHAQMAPKLIHHLQANDFAKQPDILGRRGGNYYTNWYGSDYSYEMKPMAVKALNTHGFKF</sequence>
<gene>
    <name evidence="2" type="ORF">SINC0208_LOCUS15706</name>
</gene>
<accession>A0A7S3IWT8</accession>
<dbReference type="EMBL" id="HBIH01038901">
    <property type="protein sequence ID" value="CAE0335067.1"/>
    <property type="molecule type" value="Transcribed_RNA"/>
</dbReference>
<evidence type="ECO:0000256" key="1">
    <source>
        <dbReference type="SAM" id="Phobius"/>
    </source>
</evidence>
<dbReference type="AlphaFoldDB" id="A0A7S3IWT8"/>
<protein>
    <submittedName>
        <fullName evidence="2">Uncharacterized protein</fullName>
    </submittedName>
</protein>